<organism evidence="1">
    <name type="scientific">Salmonella newport</name>
    <dbReference type="NCBI Taxonomy" id="108619"/>
    <lineage>
        <taxon>Bacteria</taxon>
        <taxon>Pseudomonadati</taxon>
        <taxon>Pseudomonadota</taxon>
        <taxon>Gammaproteobacteria</taxon>
        <taxon>Enterobacterales</taxon>
        <taxon>Enterobacteriaceae</taxon>
        <taxon>Salmonella</taxon>
    </lineage>
</organism>
<dbReference type="EMBL" id="AAKKOY010000012">
    <property type="protein sequence ID" value="ECS7536484.1"/>
    <property type="molecule type" value="Genomic_DNA"/>
</dbReference>
<evidence type="ECO:0000313" key="1">
    <source>
        <dbReference type="EMBL" id="ECS7536484.1"/>
    </source>
</evidence>
<proteinExistence type="predicted"/>
<sequence length="83" mass="9529">MTDSVKPSRTLEEWVQRQQFLSAVESAQNWLAMLRYHTVRYNWSEAGILLALADNICRDLRNTAPTGYTTPESIAHLPEVNHD</sequence>
<name>A0A5Z7XYJ8_SALNE</name>
<dbReference type="AlphaFoldDB" id="A0A5Z7XYJ8"/>
<comment type="caution">
    <text evidence="1">The sequence shown here is derived from an EMBL/GenBank/DDBJ whole genome shotgun (WGS) entry which is preliminary data.</text>
</comment>
<accession>A0A5Z7XYJ8</accession>
<protein>
    <submittedName>
        <fullName evidence="1">Uncharacterized protein</fullName>
    </submittedName>
</protein>
<reference evidence="1" key="1">
    <citation type="submission" date="2018-07" db="EMBL/GenBank/DDBJ databases">
        <authorList>
            <consortium name="PulseNet: The National Subtyping Network for Foodborne Disease Surveillance"/>
            <person name="Tarr C.L."/>
            <person name="Trees E."/>
            <person name="Katz L.S."/>
            <person name="Carleton-Romer H.A."/>
            <person name="Stroika S."/>
            <person name="Kucerova Z."/>
            <person name="Roache K.F."/>
            <person name="Sabol A.L."/>
            <person name="Besser J."/>
            <person name="Gerner-Smidt P."/>
        </authorList>
    </citation>
    <scope>NUCLEOTIDE SEQUENCE</scope>
    <source>
        <strain evidence="1">PNUSAS019309</strain>
    </source>
</reference>
<gene>
    <name evidence="1" type="ORF">CIM45_17950</name>
</gene>